<keyword evidence="4" id="KW-0762">Sugar transport</keyword>
<evidence type="ECO:0000256" key="7">
    <source>
        <dbReference type="ARBA" id="ARBA00023136"/>
    </source>
</evidence>
<evidence type="ECO:0000259" key="9">
    <source>
        <dbReference type="PROSITE" id="PS50850"/>
    </source>
</evidence>
<comment type="caution">
    <text evidence="10">The sequence shown here is derived from an EMBL/GenBank/DDBJ whole genome shotgun (WGS) entry which is preliminary data.</text>
</comment>
<reference evidence="10 11" key="1">
    <citation type="journal article" date="2024" name="Insects">
        <title>An Improved Chromosome-Level Genome Assembly of the Firefly Pyrocoelia pectoralis.</title>
        <authorList>
            <person name="Fu X."/>
            <person name="Meyer-Rochow V.B."/>
            <person name="Ballantyne L."/>
            <person name="Zhu X."/>
        </authorList>
    </citation>
    <scope>NUCLEOTIDE SEQUENCE [LARGE SCALE GENOMIC DNA]</scope>
    <source>
        <strain evidence="10">XCY_ONT2</strain>
    </source>
</reference>
<organism evidence="10 11">
    <name type="scientific">Pyrocoelia pectoralis</name>
    <dbReference type="NCBI Taxonomy" id="417401"/>
    <lineage>
        <taxon>Eukaryota</taxon>
        <taxon>Metazoa</taxon>
        <taxon>Ecdysozoa</taxon>
        <taxon>Arthropoda</taxon>
        <taxon>Hexapoda</taxon>
        <taxon>Insecta</taxon>
        <taxon>Pterygota</taxon>
        <taxon>Neoptera</taxon>
        <taxon>Endopterygota</taxon>
        <taxon>Coleoptera</taxon>
        <taxon>Polyphaga</taxon>
        <taxon>Elateriformia</taxon>
        <taxon>Elateroidea</taxon>
        <taxon>Lampyridae</taxon>
        <taxon>Lampyrinae</taxon>
        <taxon>Pyrocoelia</taxon>
    </lineage>
</organism>
<dbReference type="InterPro" id="IPR036259">
    <property type="entry name" value="MFS_trans_sf"/>
</dbReference>
<dbReference type="GO" id="GO:0005886">
    <property type="term" value="C:plasma membrane"/>
    <property type="evidence" value="ECO:0007669"/>
    <property type="project" value="UniProtKB-SubCell"/>
</dbReference>
<keyword evidence="2" id="KW-0813">Transport</keyword>
<feature type="transmembrane region" description="Helical" evidence="8">
    <location>
        <begin position="59"/>
        <end position="77"/>
    </location>
</feature>
<protein>
    <recommendedName>
        <fullName evidence="9">Major facilitator superfamily (MFS) profile domain-containing protein</fullName>
    </recommendedName>
</protein>
<evidence type="ECO:0000256" key="3">
    <source>
        <dbReference type="ARBA" id="ARBA00022475"/>
    </source>
</evidence>
<feature type="domain" description="Major facilitator superfamily (MFS) profile" evidence="9">
    <location>
        <begin position="1"/>
        <end position="441"/>
    </location>
</feature>
<evidence type="ECO:0000256" key="8">
    <source>
        <dbReference type="SAM" id="Phobius"/>
    </source>
</evidence>
<keyword evidence="7 8" id="KW-0472">Membrane</keyword>
<feature type="transmembrane region" description="Helical" evidence="8">
    <location>
        <begin position="346"/>
        <end position="364"/>
    </location>
</feature>
<feature type="transmembrane region" description="Helical" evidence="8">
    <location>
        <begin position="141"/>
        <end position="162"/>
    </location>
</feature>
<dbReference type="PROSITE" id="PS50850">
    <property type="entry name" value="MFS"/>
    <property type="match status" value="1"/>
</dbReference>
<comment type="subcellular location">
    <subcellularLocation>
        <location evidence="1">Cell membrane</location>
        <topology evidence="1">Multi-pass membrane protein</topology>
    </subcellularLocation>
</comment>
<feature type="transmembrane region" description="Helical" evidence="8">
    <location>
        <begin position="385"/>
        <end position="406"/>
    </location>
</feature>
<sequence length="461" mass="51045">MGMAYIGILIPSLTDPNSKEIIYLNEAQTSWTGSITSISALIGSLLSGPITDPLGRKPALIILTIPFMVSSIGYYFAKETWHIYATLVLHGMAGGLVEAPILTYVAEITEPSLRGSLSSTSLLSLSVGIFLEFLIGSMLHWRTVALVTCIVSLATLVLLLSLPETPYWLLSRNKPHEARKSLAWLRGWTTVENVEQEFQEIQKSFTRLNGNTGSNKVASIKVTKMSKFQQCCKRDFLQPFSLIALIIAWSNFIGLRTTETYSVIIFNTLNVPINGYYATVIMSLSSFVGTFACFFVVQYCGKRKAALGSSLIFCICCTSIGIYAYINDIIYFNFKDVLRATPDQEHKYSWIPVVLFATFGFFGNCGPKNLPWTLAAEVFSNDLRAIGCGLVTSVQCLSLFVVSVGYLDTAAFMSFPGLYWTFACVCAIGVLIIYFCVPETEDKTLAQIEDYYKRSTDNNLS</sequence>
<keyword evidence="11" id="KW-1185">Reference proteome</keyword>
<evidence type="ECO:0000256" key="6">
    <source>
        <dbReference type="ARBA" id="ARBA00022989"/>
    </source>
</evidence>
<dbReference type="PANTHER" id="PTHR48021:SF39">
    <property type="entry name" value="MAJOR FACILITATOR SUPERFAMILY (MFS) PROFILE DOMAIN-CONTAINING PROTEIN"/>
    <property type="match status" value="1"/>
</dbReference>
<dbReference type="GO" id="GO:0022857">
    <property type="term" value="F:transmembrane transporter activity"/>
    <property type="evidence" value="ECO:0007669"/>
    <property type="project" value="InterPro"/>
</dbReference>
<dbReference type="InterPro" id="IPR050549">
    <property type="entry name" value="MFS_Trehalose_Transporter"/>
</dbReference>
<feature type="transmembrane region" description="Helical" evidence="8">
    <location>
        <begin position="275"/>
        <end position="297"/>
    </location>
</feature>
<accession>A0AAN7ZVL3</accession>
<dbReference type="Pfam" id="PF00083">
    <property type="entry name" value="Sugar_tr"/>
    <property type="match status" value="1"/>
</dbReference>
<feature type="transmembrane region" description="Helical" evidence="8">
    <location>
        <begin position="83"/>
        <end position="105"/>
    </location>
</feature>
<evidence type="ECO:0000256" key="4">
    <source>
        <dbReference type="ARBA" id="ARBA00022597"/>
    </source>
</evidence>
<keyword evidence="6 8" id="KW-1133">Transmembrane helix</keyword>
<dbReference type="FunFam" id="1.20.1250.20:FF:000218">
    <property type="entry name" value="facilitated trehalose transporter Tret1"/>
    <property type="match status" value="1"/>
</dbReference>
<dbReference type="PROSITE" id="PS00217">
    <property type="entry name" value="SUGAR_TRANSPORT_2"/>
    <property type="match status" value="1"/>
</dbReference>
<feature type="transmembrane region" description="Helical" evidence="8">
    <location>
        <begin position="29"/>
        <end position="47"/>
    </location>
</feature>
<keyword evidence="3" id="KW-1003">Cell membrane</keyword>
<proteinExistence type="predicted"/>
<feature type="transmembrane region" description="Helical" evidence="8">
    <location>
        <begin position="306"/>
        <end position="326"/>
    </location>
</feature>
<dbReference type="InterPro" id="IPR005828">
    <property type="entry name" value="MFS_sugar_transport-like"/>
</dbReference>
<dbReference type="PANTHER" id="PTHR48021">
    <property type="match status" value="1"/>
</dbReference>
<evidence type="ECO:0000313" key="11">
    <source>
        <dbReference type="Proteomes" id="UP001329430"/>
    </source>
</evidence>
<dbReference type="Proteomes" id="UP001329430">
    <property type="component" value="Chromosome 1"/>
</dbReference>
<evidence type="ECO:0000313" key="10">
    <source>
        <dbReference type="EMBL" id="KAK5649281.1"/>
    </source>
</evidence>
<evidence type="ECO:0000256" key="5">
    <source>
        <dbReference type="ARBA" id="ARBA00022692"/>
    </source>
</evidence>
<feature type="transmembrane region" description="Helical" evidence="8">
    <location>
        <begin position="236"/>
        <end position="255"/>
    </location>
</feature>
<dbReference type="InterPro" id="IPR005829">
    <property type="entry name" value="Sugar_transporter_CS"/>
</dbReference>
<keyword evidence="5 8" id="KW-0812">Transmembrane</keyword>
<dbReference type="AlphaFoldDB" id="A0AAN7ZVL3"/>
<dbReference type="Gene3D" id="1.20.1250.20">
    <property type="entry name" value="MFS general substrate transporter like domains"/>
    <property type="match status" value="1"/>
</dbReference>
<name>A0AAN7ZVL3_9COLE</name>
<evidence type="ECO:0000256" key="1">
    <source>
        <dbReference type="ARBA" id="ARBA00004651"/>
    </source>
</evidence>
<feature type="transmembrane region" description="Helical" evidence="8">
    <location>
        <begin position="418"/>
        <end position="437"/>
    </location>
</feature>
<dbReference type="EMBL" id="JAVRBK010000001">
    <property type="protein sequence ID" value="KAK5649281.1"/>
    <property type="molecule type" value="Genomic_DNA"/>
</dbReference>
<dbReference type="InterPro" id="IPR020846">
    <property type="entry name" value="MFS_dom"/>
</dbReference>
<gene>
    <name evidence="10" type="ORF">RI129_000310</name>
</gene>
<dbReference type="SUPFAM" id="SSF103473">
    <property type="entry name" value="MFS general substrate transporter"/>
    <property type="match status" value="1"/>
</dbReference>
<evidence type="ECO:0000256" key="2">
    <source>
        <dbReference type="ARBA" id="ARBA00022448"/>
    </source>
</evidence>